<dbReference type="Pfam" id="PF01370">
    <property type="entry name" value="Epimerase"/>
    <property type="match status" value="1"/>
</dbReference>
<dbReference type="SUPFAM" id="SSF51735">
    <property type="entry name" value="NAD(P)-binding Rossmann-fold domains"/>
    <property type="match status" value="1"/>
</dbReference>
<gene>
    <name evidence="3" type="ORF">GCM10022247_38450</name>
</gene>
<protein>
    <submittedName>
        <fullName evidence="3">NAD-dependent epimerase/dehydratase family protein</fullName>
    </submittedName>
</protein>
<name>A0ABP7SJ91_9PSEU</name>
<evidence type="ECO:0000259" key="2">
    <source>
        <dbReference type="Pfam" id="PF01370"/>
    </source>
</evidence>
<evidence type="ECO:0000256" key="1">
    <source>
        <dbReference type="SAM" id="MobiDB-lite"/>
    </source>
</evidence>
<sequence length="383" mass="40698">MRIVITGASGNLGTALLRRLGESGEQHEIVGVCRRPPPASSPPYHLAAWQAADITDTERLSEIFAGADAVVHLAWAVQPIRDEQWLHHVNVEGSRAVFEATRRAGVPHLVHASSVGAYAPSALPVDESSPTTGVPSSIYSRHKVAVERELAGFTDLSVAVVRPTLVMQRVASAGIAALYLRPLVTPFLLRVRPPLLPIPAGLKLRLVHADDVADAIISILEKRATGAFNLSADDTLDRDALAEVARAKAIPVPDVLVKAIVALLWRARLIGTSPGWFDLAAVSPLLDTSRARRELGFSPRHSSADCAREQLAGMRAGVRGTSPALSAGKLSGSGEQPDRSTVDGGVRRDYRTLRRFALAAGTTVLLGLLGRSRRAGATPSSSE</sequence>
<reference evidence="4" key="1">
    <citation type="journal article" date="2019" name="Int. J. Syst. Evol. Microbiol.">
        <title>The Global Catalogue of Microorganisms (GCM) 10K type strain sequencing project: providing services to taxonomists for standard genome sequencing and annotation.</title>
        <authorList>
            <consortium name="The Broad Institute Genomics Platform"/>
            <consortium name="The Broad Institute Genome Sequencing Center for Infectious Disease"/>
            <person name="Wu L."/>
            <person name="Ma J."/>
        </authorList>
    </citation>
    <scope>NUCLEOTIDE SEQUENCE [LARGE SCALE GENOMIC DNA]</scope>
    <source>
        <strain evidence="4">JCM 17342</strain>
    </source>
</reference>
<dbReference type="Proteomes" id="UP001501747">
    <property type="component" value="Unassembled WGS sequence"/>
</dbReference>
<dbReference type="PANTHER" id="PTHR48079">
    <property type="entry name" value="PROTEIN YEEZ"/>
    <property type="match status" value="1"/>
</dbReference>
<comment type="caution">
    <text evidence="3">The sequence shown here is derived from an EMBL/GenBank/DDBJ whole genome shotgun (WGS) entry which is preliminary data.</text>
</comment>
<dbReference type="EMBL" id="BAABAL010000014">
    <property type="protein sequence ID" value="GAA4012209.1"/>
    <property type="molecule type" value="Genomic_DNA"/>
</dbReference>
<accession>A0ABP7SJ91</accession>
<feature type="region of interest" description="Disordered" evidence="1">
    <location>
        <begin position="319"/>
        <end position="345"/>
    </location>
</feature>
<feature type="domain" description="NAD-dependent epimerase/dehydratase" evidence="2">
    <location>
        <begin position="3"/>
        <end position="229"/>
    </location>
</feature>
<dbReference type="RefSeq" id="WP_344876656.1">
    <property type="nucleotide sequence ID" value="NZ_BAABAL010000014.1"/>
</dbReference>
<feature type="compositionally biased region" description="Basic and acidic residues" evidence="1">
    <location>
        <begin position="336"/>
        <end position="345"/>
    </location>
</feature>
<evidence type="ECO:0000313" key="4">
    <source>
        <dbReference type="Proteomes" id="UP001501747"/>
    </source>
</evidence>
<dbReference type="InterPro" id="IPR001509">
    <property type="entry name" value="Epimerase_deHydtase"/>
</dbReference>
<dbReference type="Gene3D" id="3.40.50.720">
    <property type="entry name" value="NAD(P)-binding Rossmann-like Domain"/>
    <property type="match status" value="1"/>
</dbReference>
<dbReference type="InterPro" id="IPR036291">
    <property type="entry name" value="NAD(P)-bd_dom_sf"/>
</dbReference>
<organism evidence="3 4">
    <name type="scientific">Allokutzneria multivorans</name>
    <dbReference type="NCBI Taxonomy" id="1142134"/>
    <lineage>
        <taxon>Bacteria</taxon>
        <taxon>Bacillati</taxon>
        <taxon>Actinomycetota</taxon>
        <taxon>Actinomycetes</taxon>
        <taxon>Pseudonocardiales</taxon>
        <taxon>Pseudonocardiaceae</taxon>
        <taxon>Allokutzneria</taxon>
    </lineage>
</organism>
<proteinExistence type="predicted"/>
<dbReference type="InterPro" id="IPR051783">
    <property type="entry name" value="NAD(P)-dependent_oxidoreduct"/>
</dbReference>
<dbReference type="PANTHER" id="PTHR48079:SF6">
    <property type="entry name" value="NAD(P)-BINDING DOMAIN-CONTAINING PROTEIN-RELATED"/>
    <property type="match status" value="1"/>
</dbReference>
<evidence type="ECO:0000313" key="3">
    <source>
        <dbReference type="EMBL" id="GAA4012209.1"/>
    </source>
</evidence>
<keyword evidence="4" id="KW-1185">Reference proteome</keyword>